<gene>
    <name evidence="9" type="ORF">EJ04DRAFT_305678</name>
</gene>
<name>A0A9P4QXD7_9PLEO</name>
<feature type="compositionally biased region" description="Basic and acidic residues" evidence="8">
    <location>
        <begin position="204"/>
        <end position="218"/>
    </location>
</feature>
<evidence type="ECO:0000256" key="8">
    <source>
        <dbReference type="SAM" id="MobiDB-lite"/>
    </source>
</evidence>
<evidence type="ECO:0000256" key="5">
    <source>
        <dbReference type="ARBA" id="ARBA00023242"/>
    </source>
</evidence>
<comment type="similarity">
    <text evidence="3 6">Belongs to the UTP11 family.</text>
</comment>
<comment type="caution">
    <text evidence="9">The sequence shown here is derived from an EMBL/GenBank/DDBJ whole genome shotgun (WGS) entry which is preliminary data.</text>
</comment>
<reference evidence="9" key="1">
    <citation type="journal article" date="2020" name="Stud. Mycol.">
        <title>101 Dothideomycetes genomes: a test case for predicting lifestyles and emergence of pathogens.</title>
        <authorList>
            <person name="Haridas S."/>
            <person name="Albert R."/>
            <person name="Binder M."/>
            <person name="Bloem J."/>
            <person name="Labutti K."/>
            <person name="Salamov A."/>
            <person name="Andreopoulos B."/>
            <person name="Baker S."/>
            <person name="Barry K."/>
            <person name="Bills G."/>
            <person name="Bluhm B."/>
            <person name="Cannon C."/>
            <person name="Castanera R."/>
            <person name="Culley D."/>
            <person name="Daum C."/>
            <person name="Ezra D."/>
            <person name="Gonzalez J."/>
            <person name="Henrissat B."/>
            <person name="Kuo A."/>
            <person name="Liang C."/>
            <person name="Lipzen A."/>
            <person name="Lutzoni F."/>
            <person name="Magnuson J."/>
            <person name="Mondo S."/>
            <person name="Nolan M."/>
            <person name="Ohm R."/>
            <person name="Pangilinan J."/>
            <person name="Park H.-J."/>
            <person name="Ramirez L."/>
            <person name="Alfaro M."/>
            <person name="Sun H."/>
            <person name="Tritt A."/>
            <person name="Yoshinaga Y."/>
            <person name="Zwiers L.-H."/>
            <person name="Turgeon B."/>
            <person name="Goodwin S."/>
            <person name="Spatafora J."/>
            <person name="Crous P."/>
            <person name="Grigoriev I."/>
        </authorList>
    </citation>
    <scope>NUCLEOTIDE SEQUENCE</scope>
    <source>
        <strain evidence="9">CBS 125425</strain>
    </source>
</reference>
<dbReference type="EMBL" id="ML996173">
    <property type="protein sequence ID" value="KAF2732701.1"/>
    <property type="molecule type" value="Genomic_DNA"/>
</dbReference>
<proteinExistence type="inferred from homology"/>
<keyword evidence="5 6" id="KW-0539">Nucleus</keyword>
<evidence type="ECO:0000313" key="10">
    <source>
        <dbReference type="Proteomes" id="UP000799444"/>
    </source>
</evidence>
<keyword evidence="7" id="KW-0175">Coiled coil</keyword>
<evidence type="ECO:0000256" key="1">
    <source>
        <dbReference type="ARBA" id="ARBA00004099"/>
    </source>
</evidence>
<feature type="region of interest" description="Disordered" evidence="8">
    <location>
        <begin position="1"/>
        <end position="25"/>
    </location>
</feature>
<dbReference type="GO" id="GO:0006364">
    <property type="term" value="P:rRNA processing"/>
    <property type="evidence" value="ECO:0007669"/>
    <property type="project" value="UniProtKB-UniRule"/>
</dbReference>
<evidence type="ECO:0000313" key="9">
    <source>
        <dbReference type="EMBL" id="KAF2732701.1"/>
    </source>
</evidence>
<feature type="compositionally biased region" description="Basic and acidic residues" evidence="8">
    <location>
        <begin position="16"/>
        <end position="25"/>
    </location>
</feature>
<dbReference type="Pfam" id="PF03998">
    <property type="entry name" value="Utp11"/>
    <property type="match status" value="1"/>
</dbReference>
<keyword evidence="4 6" id="KW-0698">rRNA processing</keyword>
<dbReference type="PANTHER" id="PTHR12838:SF0">
    <property type="entry name" value="U3 SMALL NUCLEOLAR RNA-ASSOCIATED PROTEIN 11-RELATED"/>
    <property type="match status" value="1"/>
</dbReference>
<dbReference type="PIRSF" id="PIRSF015952">
    <property type="entry name" value="U3snoRNP11"/>
    <property type="match status" value="1"/>
</dbReference>
<comment type="subcellular location">
    <subcellularLocation>
        <location evidence="2 6">Nucleus</location>
        <location evidence="2 6">Nucleolus</location>
    </subcellularLocation>
</comment>
<comment type="subunit">
    <text evidence="6">Component of the ribosomal small subunit (SSU) processome.</text>
</comment>
<feature type="region of interest" description="Disordered" evidence="8">
    <location>
        <begin position="157"/>
        <end position="230"/>
    </location>
</feature>
<organism evidence="9 10">
    <name type="scientific">Polyplosphaeria fusca</name>
    <dbReference type="NCBI Taxonomy" id="682080"/>
    <lineage>
        <taxon>Eukaryota</taxon>
        <taxon>Fungi</taxon>
        <taxon>Dikarya</taxon>
        <taxon>Ascomycota</taxon>
        <taxon>Pezizomycotina</taxon>
        <taxon>Dothideomycetes</taxon>
        <taxon>Pleosporomycetidae</taxon>
        <taxon>Pleosporales</taxon>
        <taxon>Tetraplosphaeriaceae</taxon>
        <taxon>Polyplosphaeria</taxon>
    </lineage>
</organism>
<evidence type="ECO:0000256" key="3">
    <source>
        <dbReference type="ARBA" id="ARBA00008105"/>
    </source>
</evidence>
<evidence type="ECO:0000256" key="4">
    <source>
        <dbReference type="ARBA" id="ARBA00022552"/>
    </source>
</evidence>
<comment type="function">
    <text evidence="1 6">Involved in nucleolar processing of pre-18S ribosomal RNA.</text>
</comment>
<dbReference type="AlphaFoldDB" id="A0A9P4QXD7"/>
<dbReference type="InterPro" id="IPR007144">
    <property type="entry name" value="SSU_processome_Utp11"/>
</dbReference>
<evidence type="ECO:0000256" key="2">
    <source>
        <dbReference type="ARBA" id="ARBA00004604"/>
    </source>
</evidence>
<sequence length="279" mass="33017">MSYQWRNAVQRRNHKERAQPLERERLGLLEKRQDYKKRAQDHKVKRQKLKILKNKASERNPDEFSFGMMSSRVDSKGRKIADRGNKALSMDVVKLLKTQDAGYIRTMLQMVRKERQELEEKIFLGEKEAQTLARERTKNGKHTVFVGDKEDQKGFKADEWFGTERNMSDRAWNRPRKQATTAKDESEDDEDTQPKKLSKKLSKKQQESQKLAEKEERAVRKKRERAQERLTTHLEAVKARERDLVIADEELEKQRAKMSNTIGGVNKHGVKFKIRERKR</sequence>
<accession>A0A9P4QXD7</accession>
<keyword evidence="10" id="KW-1185">Reference proteome</keyword>
<evidence type="ECO:0000256" key="7">
    <source>
        <dbReference type="SAM" id="Coils"/>
    </source>
</evidence>
<protein>
    <recommendedName>
        <fullName evidence="6">U3 small nucleolar RNA-associated protein 11</fullName>
        <shortName evidence="6">U3 snoRNA-associated protein 11</shortName>
    </recommendedName>
</protein>
<dbReference type="OrthoDB" id="29058at2759"/>
<dbReference type="PANTHER" id="PTHR12838">
    <property type="entry name" value="U3 SMALL NUCLEOLAR RNA-ASSOCIATED PROTEIN 11"/>
    <property type="match status" value="1"/>
</dbReference>
<dbReference type="Proteomes" id="UP000799444">
    <property type="component" value="Unassembled WGS sequence"/>
</dbReference>
<feature type="coiled-coil region" evidence="7">
    <location>
        <begin position="108"/>
        <end position="135"/>
    </location>
</feature>
<dbReference type="GO" id="GO:0032040">
    <property type="term" value="C:small-subunit processome"/>
    <property type="evidence" value="ECO:0007669"/>
    <property type="project" value="UniProtKB-UniRule"/>
</dbReference>
<evidence type="ECO:0000256" key="6">
    <source>
        <dbReference type="PIRNR" id="PIRNR015952"/>
    </source>
</evidence>